<evidence type="ECO:0000313" key="4">
    <source>
        <dbReference type="EMBL" id="MBB5183228.1"/>
    </source>
</evidence>
<feature type="domain" description="DUF7601" evidence="3">
    <location>
        <begin position="200"/>
        <end position="303"/>
    </location>
</feature>
<evidence type="ECO:0000313" key="5">
    <source>
        <dbReference type="Proteomes" id="UP000539953"/>
    </source>
</evidence>
<dbReference type="AlphaFoldDB" id="A0A7W8CZD5"/>
<keyword evidence="5" id="KW-1185">Reference proteome</keyword>
<keyword evidence="2" id="KW-0732">Signal</keyword>
<gene>
    <name evidence="4" type="ORF">HNQ47_001249</name>
</gene>
<evidence type="ECO:0000259" key="3">
    <source>
        <dbReference type="Pfam" id="PF24547"/>
    </source>
</evidence>
<dbReference type="Gene3D" id="2.60.40.1140">
    <property type="entry name" value="Collagen-binding surface protein Cna, B-type domain"/>
    <property type="match status" value="1"/>
</dbReference>
<dbReference type="InterPro" id="IPR055382">
    <property type="entry name" value="DUF7601"/>
</dbReference>
<keyword evidence="1" id="KW-0472">Membrane</keyword>
<evidence type="ECO:0000256" key="2">
    <source>
        <dbReference type="SAM" id="SignalP"/>
    </source>
</evidence>
<organism evidence="4 5">
    <name type="scientific">Catenisphaera adipataccumulans</name>
    <dbReference type="NCBI Taxonomy" id="700500"/>
    <lineage>
        <taxon>Bacteria</taxon>
        <taxon>Bacillati</taxon>
        <taxon>Bacillota</taxon>
        <taxon>Erysipelotrichia</taxon>
        <taxon>Erysipelotrichales</taxon>
        <taxon>Erysipelotrichaceae</taxon>
        <taxon>Catenisphaera</taxon>
    </lineage>
</organism>
<dbReference type="RefSeq" id="WP_183328524.1">
    <property type="nucleotide sequence ID" value="NZ_JACHHK010000004.1"/>
</dbReference>
<dbReference type="Gene3D" id="2.60.40.3050">
    <property type="match status" value="1"/>
</dbReference>
<protein>
    <recommendedName>
        <fullName evidence="3">DUF7601 domain-containing protein</fullName>
    </recommendedName>
</protein>
<comment type="caution">
    <text evidence="4">The sequence shown here is derived from an EMBL/GenBank/DDBJ whole genome shotgun (WGS) entry which is preliminary data.</text>
</comment>
<dbReference type="EMBL" id="JACHHK010000004">
    <property type="protein sequence ID" value="MBB5183228.1"/>
    <property type="molecule type" value="Genomic_DNA"/>
</dbReference>
<proteinExistence type="predicted"/>
<dbReference type="InterPro" id="IPR038174">
    <property type="entry name" value="Strep_pil_link_sf"/>
</dbReference>
<accession>A0A7W8CZD5</accession>
<dbReference type="Pfam" id="PF24547">
    <property type="entry name" value="DUF7601"/>
    <property type="match status" value="1"/>
</dbReference>
<feature type="chain" id="PRO_5030668857" description="DUF7601 domain-containing protein" evidence="2">
    <location>
        <begin position="27"/>
        <end position="372"/>
    </location>
</feature>
<reference evidence="4 5" key="1">
    <citation type="submission" date="2020-08" db="EMBL/GenBank/DDBJ databases">
        <title>Genomic Encyclopedia of Type Strains, Phase IV (KMG-IV): sequencing the most valuable type-strain genomes for metagenomic binning, comparative biology and taxonomic classification.</title>
        <authorList>
            <person name="Goeker M."/>
        </authorList>
    </citation>
    <scope>NUCLEOTIDE SEQUENCE [LARGE SCALE GENOMIC DNA]</scope>
    <source>
        <strain evidence="4 5">DSM 25799</strain>
    </source>
</reference>
<keyword evidence="1" id="KW-1133">Transmembrane helix</keyword>
<feature type="signal peptide" evidence="2">
    <location>
        <begin position="1"/>
        <end position="26"/>
    </location>
</feature>
<sequence length="372" mass="39677">MKRTKLFKVLLSMFVAVVMLAVPIQADTVDPGSYTTATDEQKTTTPFITKHMVGNLGTSISGDFKFTFTQLDTTTTTVLANSAPIADVTISVDKTQTETQQDVMGTITLPSYSTPGVYAYTVAESTSTPTGYTDYNDPGLLTFDTNTYTMLVYVNSDNQVIAVTSVNNSTGNKVTWEDYKGMEFTNEIVKKANPGSDSTDLSITKSVTGTYGDKTKKFSFTVTFDTNGTVALPTDWSLSSITATIGSDAVTNNSGVFTFNLKDGETINFNNIPAGVNYTVTETGVENYTATYTNTHGTASDTAVVGTKGQGVTAGSYLIYESGGNSGTMVNDYPDITITGILTDNAPFIAVIAFAAVALFLYRSAKKKAMNS</sequence>
<dbReference type="Proteomes" id="UP000539953">
    <property type="component" value="Unassembled WGS sequence"/>
</dbReference>
<name>A0A7W8CZD5_9FIRM</name>
<evidence type="ECO:0000256" key="1">
    <source>
        <dbReference type="SAM" id="Phobius"/>
    </source>
</evidence>
<keyword evidence="1" id="KW-0812">Transmembrane</keyword>
<feature type="transmembrane region" description="Helical" evidence="1">
    <location>
        <begin position="346"/>
        <end position="362"/>
    </location>
</feature>